<gene>
    <name evidence="3" type="ORF">FGL95_13765</name>
</gene>
<reference evidence="3 4" key="2">
    <citation type="submission" date="2020-06" db="EMBL/GenBank/DDBJ databases">
        <title>Antribacter stalactiti gen. nov., sp. nov., a new member of the family Nacardiaceae isolated from a cave.</title>
        <authorList>
            <person name="Kim I.S."/>
        </authorList>
    </citation>
    <scope>NUCLEOTIDE SEQUENCE [LARGE SCALE GENOMIC DNA]</scope>
    <source>
        <strain evidence="3 4">YC2-7</strain>
    </source>
</reference>
<feature type="transmembrane region" description="Helical" evidence="1">
    <location>
        <begin position="86"/>
        <end position="111"/>
    </location>
</feature>
<organism evidence="3 4">
    <name type="scientific">Antrihabitans stalactiti</name>
    <dbReference type="NCBI Taxonomy" id="2584121"/>
    <lineage>
        <taxon>Bacteria</taxon>
        <taxon>Bacillati</taxon>
        <taxon>Actinomycetota</taxon>
        <taxon>Actinomycetes</taxon>
        <taxon>Mycobacteriales</taxon>
        <taxon>Nocardiaceae</taxon>
        <taxon>Antrihabitans</taxon>
    </lineage>
</organism>
<keyword evidence="1" id="KW-1133">Transmembrane helix</keyword>
<feature type="domain" description="DUF1707" evidence="2">
    <location>
        <begin position="7"/>
        <end position="59"/>
    </location>
</feature>
<reference evidence="3 4" key="1">
    <citation type="submission" date="2019-05" db="EMBL/GenBank/DDBJ databases">
        <authorList>
            <person name="Lee S.D."/>
        </authorList>
    </citation>
    <scope>NUCLEOTIDE SEQUENCE [LARGE SCALE GENOMIC DNA]</scope>
    <source>
        <strain evidence="3 4">YC2-7</strain>
    </source>
</reference>
<keyword evidence="4" id="KW-1185">Reference proteome</keyword>
<comment type="caution">
    <text evidence="3">The sequence shown here is derived from an EMBL/GenBank/DDBJ whole genome shotgun (WGS) entry which is preliminary data.</text>
</comment>
<evidence type="ECO:0000313" key="4">
    <source>
        <dbReference type="Proteomes" id="UP000535543"/>
    </source>
</evidence>
<dbReference type="Pfam" id="PF08044">
    <property type="entry name" value="DUF1707"/>
    <property type="match status" value="1"/>
</dbReference>
<dbReference type="EMBL" id="VCQU01000004">
    <property type="protein sequence ID" value="NMN96100.1"/>
    <property type="molecule type" value="Genomic_DNA"/>
</dbReference>
<keyword evidence="1" id="KW-0812">Transmembrane</keyword>
<accession>A0A848KIP2</accession>
<keyword evidence="1" id="KW-0472">Membrane</keyword>
<name>A0A848KIP2_9NOCA</name>
<dbReference type="Proteomes" id="UP000535543">
    <property type="component" value="Unassembled WGS sequence"/>
</dbReference>
<evidence type="ECO:0000256" key="1">
    <source>
        <dbReference type="SAM" id="Phobius"/>
    </source>
</evidence>
<proteinExistence type="predicted"/>
<dbReference type="RefSeq" id="WP_169587659.1">
    <property type="nucleotide sequence ID" value="NZ_VCQU01000004.1"/>
</dbReference>
<dbReference type="InterPro" id="IPR012551">
    <property type="entry name" value="DUF1707_SHOCT-like"/>
</dbReference>
<sequence length="122" mass="13059">MADLPEIRVGTAEREEALSRLGEHFSAGRLSVAEFDERSAIVAAAATKGQIDAVFSDLPAAVADDVPAKRQLNWDWAGSVMALTPIIALVLFFVLGSWLWFLLIPAVPAVLEGGRRVIKSGS</sequence>
<dbReference type="AlphaFoldDB" id="A0A848KIP2"/>
<protein>
    <submittedName>
        <fullName evidence="3">DUF1707 domain-containing protein</fullName>
    </submittedName>
</protein>
<evidence type="ECO:0000313" key="3">
    <source>
        <dbReference type="EMBL" id="NMN96100.1"/>
    </source>
</evidence>
<evidence type="ECO:0000259" key="2">
    <source>
        <dbReference type="Pfam" id="PF08044"/>
    </source>
</evidence>